<evidence type="ECO:0000256" key="1">
    <source>
        <dbReference type="SAM" id="MobiDB-lite"/>
    </source>
</evidence>
<reference evidence="2" key="2">
    <citation type="submission" date="2013-05" db="EMBL/GenBank/DDBJ databases">
        <authorList>
            <person name="Carter J.-M."/>
            <person name="Baker S.C."/>
            <person name="Pink R."/>
            <person name="Carter D.R.F."/>
            <person name="Collins A."/>
            <person name="Tomlin J."/>
            <person name="Gibbs M."/>
            <person name="Breuker C.J."/>
        </authorList>
    </citation>
    <scope>NUCLEOTIDE SEQUENCE</scope>
    <source>
        <tissue evidence="2">Ovary</tissue>
    </source>
</reference>
<sequence>MNKLSTRPTRQSHNKTHTANLCPSAQRIRGSQKYLNVHVPPIGVQTLFTSIPRGLWPHKVLVSELYLR</sequence>
<proteinExistence type="predicted"/>
<dbReference type="EMBL" id="GAIX01006594">
    <property type="protein sequence ID" value="JAA85966.1"/>
    <property type="molecule type" value="Transcribed_RNA"/>
</dbReference>
<evidence type="ECO:0000313" key="2">
    <source>
        <dbReference type="EMBL" id="JAA85966.1"/>
    </source>
</evidence>
<accession>S4P357</accession>
<dbReference type="AlphaFoldDB" id="S4P357"/>
<feature type="non-terminal residue" evidence="2">
    <location>
        <position position="68"/>
    </location>
</feature>
<name>S4P357_9NEOP</name>
<organism evidence="2">
    <name type="scientific">Pararge aegeria</name>
    <name type="common">speckled wood butterfly</name>
    <dbReference type="NCBI Taxonomy" id="116150"/>
    <lineage>
        <taxon>Eukaryota</taxon>
        <taxon>Metazoa</taxon>
        <taxon>Ecdysozoa</taxon>
        <taxon>Arthropoda</taxon>
        <taxon>Hexapoda</taxon>
        <taxon>Insecta</taxon>
        <taxon>Pterygota</taxon>
        <taxon>Neoptera</taxon>
        <taxon>Endopterygota</taxon>
        <taxon>Lepidoptera</taxon>
        <taxon>Glossata</taxon>
        <taxon>Ditrysia</taxon>
        <taxon>Papilionoidea</taxon>
        <taxon>Nymphalidae</taxon>
        <taxon>Satyrinae</taxon>
        <taxon>Satyrini</taxon>
        <taxon>Parargina</taxon>
        <taxon>Pararge</taxon>
    </lineage>
</organism>
<reference evidence="2" key="1">
    <citation type="journal article" date="2013" name="BMC Genomics">
        <title>Unscrambling butterfly oogenesis.</title>
        <authorList>
            <person name="Carter J.M."/>
            <person name="Baker S.C."/>
            <person name="Pink R."/>
            <person name="Carter D.R."/>
            <person name="Collins A."/>
            <person name="Tomlin J."/>
            <person name="Gibbs M."/>
            <person name="Breuker C.J."/>
        </authorList>
    </citation>
    <scope>NUCLEOTIDE SEQUENCE</scope>
    <source>
        <tissue evidence="2">Ovary</tissue>
    </source>
</reference>
<protein>
    <submittedName>
        <fullName evidence="2">Uncharacterized protein</fullName>
    </submittedName>
</protein>
<feature type="region of interest" description="Disordered" evidence="1">
    <location>
        <begin position="1"/>
        <end position="25"/>
    </location>
</feature>